<reference evidence="1 2" key="1">
    <citation type="submission" date="2018-06" db="EMBL/GenBank/DDBJ databases">
        <title>Complete genome of Desulfovibrio marinus P48SEP.</title>
        <authorList>
            <person name="Crispim J.S."/>
            <person name="Vidigal P.M.P."/>
            <person name="Silva L.C.F."/>
            <person name="Araujo L.C."/>
            <person name="Laguardia C.N."/>
            <person name="Dias R.S."/>
            <person name="Sousa M.P."/>
            <person name="Paula S.O."/>
            <person name="Silva C."/>
        </authorList>
    </citation>
    <scope>NUCLEOTIDE SEQUENCE [LARGE SCALE GENOMIC DNA]</scope>
    <source>
        <strain evidence="1 2">P48SEP</strain>
    </source>
</reference>
<dbReference type="EMBL" id="QMIF01000239">
    <property type="protein sequence ID" value="TVM26251.1"/>
    <property type="molecule type" value="Genomic_DNA"/>
</dbReference>
<name>A0A6P1ZB91_9BACT</name>
<dbReference type="InterPro" id="IPR019088">
    <property type="entry name" value="CHP02186-rel_TM"/>
</dbReference>
<dbReference type="Pfam" id="PF09608">
    <property type="entry name" value="Alph_Pro_TM"/>
    <property type="match status" value="1"/>
</dbReference>
<evidence type="ECO:0000313" key="2">
    <source>
        <dbReference type="Proteomes" id="UP000434052"/>
    </source>
</evidence>
<protein>
    <submittedName>
        <fullName evidence="1">Uncharacterized protein</fullName>
    </submittedName>
</protein>
<evidence type="ECO:0000313" key="1">
    <source>
        <dbReference type="EMBL" id="TVM26251.1"/>
    </source>
</evidence>
<sequence length="51" mass="5728">IVLRIVGEDGELHMTRKDKALGLLWMNMDSLTFHGVPVLYIVGPSKPRDHA</sequence>
<dbReference type="AlphaFoldDB" id="A0A6P1ZB91"/>
<accession>A0A6P1ZB91</accession>
<comment type="caution">
    <text evidence="1">The sequence shown here is derived from an EMBL/GenBank/DDBJ whole genome shotgun (WGS) entry which is preliminary data.</text>
</comment>
<feature type="non-terminal residue" evidence="1">
    <location>
        <position position="1"/>
    </location>
</feature>
<gene>
    <name evidence="1" type="ORF">DQK91_22925</name>
</gene>
<organism evidence="1 2">
    <name type="scientific">Oceanidesulfovibrio marinus</name>
    <dbReference type="NCBI Taxonomy" id="370038"/>
    <lineage>
        <taxon>Bacteria</taxon>
        <taxon>Pseudomonadati</taxon>
        <taxon>Thermodesulfobacteriota</taxon>
        <taxon>Desulfovibrionia</taxon>
        <taxon>Desulfovibrionales</taxon>
        <taxon>Desulfovibrionaceae</taxon>
        <taxon>Oceanidesulfovibrio</taxon>
    </lineage>
</organism>
<dbReference type="Proteomes" id="UP000434052">
    <property type="component" value="Unassembled WGS sequence"/>
</dbReference>
<proteinExistence type="predicted"/>